<accession>A0A9N9PIX6</accession>
<feature type="non-terminal residue" evidence="2">
    <location>
        <position position="96"/>
    </location>
</feature>
<feature type="region of interest" description="Disordered" evidence="1">
    <location>
        <begin position="28"/>
        <end position="66"/>
    </location>
</feature>
<organism evidence="2 3">
    <name type="scientific">Dentiscutata erythropus</name>
    <dbReference type="NCBI Taxonomy" id="1348616"/>
    <lineage>
        <taxon>Eukaryota</taxon>
        <taxon>Fungi</taxon>
        <taxon>Fungi incertae sedis</taxon>
        <taxon>Mucoromycota</taxon>
        <taxon>Glomeromycotina</taxon>
        <taxon>Glomeromycetes</taxon>
        <taxon>Diversisporales</taxon>
        <taxon>Gigasporaceae</taxon>
        <taxon>Dentiscutata</taxon>
    </lineage>
</organism>
<dbReference type="Proteomes" id="UP000789405">
    <property type="component" value="Unassembled WGS sequence"/>
</dbReference>
<evidence type="ECO:0000256" key="1">
    <source>
        <dbReference type="SAM" id="MobiDB-lite"/>
    </source>
</evidence>
<keyword evidence="3" id="KW-1185">Reference proteome</keyword>
<feature type="non-terminal residue" evidence="2">
    <location>
        <position position="1"/>
    </location>
</feature>
<evidence type="ECO:0000313" key="3">
    <source>
        <dbReference type="Proteomes" id="UP000789405"/>
    </source>
</evidence>
<sequence length="96" mass="11640">LFSNNNLFSNDNFDIMDINYNQENNFEHSNCNSSITENSKKRLREKENIEDRRDSKRKRYENLKNKPNSYAPYSLCWHSNPIQRSTIRKIHQMNLK</sequence>
<proteinExistence type="predicted"/>
<reference evidence="2" key="1">
    <citation type="submission" date="2021-06" db="EMBL/GenBank/DDBJ databases">
        <authorList>
            <person name="Kallberg Y."/>
            <person name="Tangrot J."/>
            <person name="Rosling A."/>
        </authorList>
    </citation>
    <scope>NUCLEOTIDE SEQUENCE</scope>
    <source>
        <strain evidence="2">MA453B</strain>
    </source>
</reference>
<feature type="compositionally biased region" description="Basic and acidic residues" evidence="1">
    <location>
        <begin position="38"/>
        <end position="64"/>
    </location>
</feature>
<dbReference type="EMBL" id="CAJVPY010064968">
    <property type="protein sequence ID" value="CAG8824527.1"/>
    <property type="molecule type" value="Genomic_DNA"/>
</dbReference>
<comment type="caution">
    <text evidence="2">The sequence shown here is derived from an EMBL/GenBank/DDBJ whole genome shotgun (WGS) entry which is preliminary data.</text>
</comment>
<evidence type="ECO:0000313" key="2">
    <source>
        <dbReference type="EMBL" id="CAG8824527.1"/>
    </source>
</evidence>
<dbReference type="AlphaFoldDB" id="A0A9N9PIX6"/>
<name>A0A9N9PIX6_9GLOM</name>
<protein>
    <submittedName>
        <fullName evidence="2">12636_t:CDS:1</fullName>
    </submittedName>
</protein>
<gene>
    <name evidence="2" type="ORF">DERYTH_LOCUS27717</name>
</gene>
<feature type="compositionally biased region" description="Polar residues" evidence="1">
    <location>
        <begin position="28"/>
        <end position="37"/>
    </location>
</feature>